<dbReference type="EMBL" id="BAABRL010000009">
    <property type="protein sequence ID" value="GAA5496675.1"/>
    <property type="molecule type" value="Genomic_DNA"/>
</dbReference>
<accession>A0ABP9V3S7</accession>
<evidence type="ECO:0000256" key="2">
    <source>
        <dbReference type="ARBA" id="ARBA00022679"/>
    </source>
</evidence>
<name>A0ABP9V3S7_9BACT</name>
<evidence type="ECO:0000313" key="4">
    <source>
        <dbReference type="Proteomes" id="UP001424741"/>
    </source>
</evidence>
<dbReference type="CDD" id="cd06533">
    <property type="entry name" value="Glyco_transf_WecG_TagA"/>
    <property type="match status" value="1"/>
</dbReference>
<evidence type="ECO:0000313" key="3">
    <source>
        <dbReference type="EMBL" id="GAA5496675.1"/>
    </source>
</evidence>
<keyword evidence="4" id="KW-1185">Reference proteome</keyword>
<comment type="caution">
    <text evidence="3">The sequence shown here is derived from an EMBL/GenBank/DDBJ whole genome shotgun (WGS) entry which is preliminary data.</text>
</comment>
<evidence type="ECO:0000256" key="1">
    <source>
        <dbReference type="ARBA" id="ARBA00022676"/>
    </source>
</evidence>
<dbReference type="PANTHER" id="PTHR34136">
    <property type="match status" value="1"/>
</dbReference>
<sequence length="270" mass="30840">MPMIDMEIPRSNVLGVGISALNLELAQDALYKGADTAGFQGFVTITGVHGVVESQHDEELKKIHNRSYLSTPDGMPMVWLGRWNGYSYVDRVYGPELMLEMMCSTSKSGHRHFFFGGADGVAQELKSKLVERFPGLDVGGVYTPPFRPLTQDEESELFAELQMLKPHFFWVGLSTPKQEKFMHGFLRKFPELTKGWDHGMVMLGVGAAFDFHSGRIKQAPRWIQRSGFEWLFRVCMDPKRLFKRYAVANTYFISKILPQIMGWKKYGMPR</sequence>
<proteinExistence type="predicted"/>
<organism evidence="3 4">
    <name type="scientific">Rubritalea halochordaticola</name>
    <dbReference type="NCBI Taxonomy" id="714537"/>
    <lineage>
        <taxon>Bacteria</taxon>
        <taxon>Pseudomonadati</taxon>
        <taxon>Verrucomicrobiota</taxon>
        <taxon>Verrucomicrobiia</taxon>
        <taxon>Verrucomicrobiales</taxon>
        <taxon>Rubritaleaceae</taxon>
        <taxon>Rubritalea</taxon>
    </lineage>
</organism>
<reference evidence="3 4" key="1">
    <citation type="submission" date="2024-02" db="EMBL/GenBank/DDBJ databases">
        <title>Rubritalea halochordaticola NBRC 107102.</title>
        <authorList>
            <person name="Ichikawa N."/>
            <person name="Katano-Makiyama Y."/>
            <person name="Hidaka K."/>
        </authorList>
    </citation>
    <scope>NUCLEOTIDE SEQUENCE [LARGE SCALE GENOMIC DNA]</scope>
    <source>
        <strain evidence="3 4">NBRC 107102</strain>
    </source>
</reference>
<gene>
    <name evidence="3" type="ORF">Rhal01_02860</name>
</gene>
<keyword evidence="2" id="KW-0808">Transferase</keyword>
<dbReference type="NCBIfam" id="TIGR00696">
    <property type="entry name" value="wecG_tagA_cpsF"/>
    <property type="match status" value="1"/>
</dbReference>
<protein>
    <submittedName>
        <fullName evidence="3">N-acetylglucosaminyldiphosphoundecaprenol N-acetyl-beta-D-mannosaminyltransferase</fullName>
    </submittedName>
</protein>
<keyword evidence="1" id="KW-0328">Glycosyltransferase</keyword>
<dbReference type="Proteomes" id="UP001424741">
    <property type="component" value="Unassembled WGS sequence"/>
</dbReference>
<dbReference type="Pfam" id="PF03808">
    <property type="entry name" value="Glyco_tran_WecG"/>
    <property type="match status" value="1"/>
</dbReference>
<dbReference type="InterPro" id="IPR004629">
    <property type="entry name" value="WecG_TagA_CpsF"/>
</dbReference>
<dbReference type="PANTHER" id="PTHR34136:SF1">
    <property type="entry name" value="UDP-N-ACETYL-D-MANNOSAMINURONIC ACID TRANSFERASE"/>
    <property type="match status" value="1"/>
</dbReference>